<sequence length="159" mass="18319">MWHKFAYLFTRTNKEEKTEGDVPATGVTSSPTSTAISTTAVNNVPTSPPATSEPVKQIPVDQQIVLFKWILEEKRKVKTKDPQEKKKIDGRKSLTQTIHPIKFRPIFVITVHIWNCTYFVKIENFGLLTIFIVPPSFDKKKNMRIDMMFTLELKSQLHT</sequence>
<organism evidence="2 3">
    <name type="scientific">Artemisia annua</name>
    <name type="common">Sweet wormwood</name>
    <dbReference type="NCBI Taxonomy" id="35608"/>
    <lineage>
        <taxon>Eukaryota</taxon>
        <taxon>Viridiplantae</taxon>
        <taxon>Streptophyta</taxon>
        <taxon>Embryophyta</taxon>
        <taxon>Tracheophyta</taxon>
        <taxon>Spermatophyta</taxon>
        <taxon>Magnoliopsida</taxon>
        <taxon>eudicotyledons</taxon>
        <taxon>Gunneridae</taxon>
        <taxon>Pentapetalae</taxon>
        <taxon>asterids</taxon>
        <taxon>campanulids</taxon>
        <taxon>Asterales</taxon>
        <taxon>Asteraceae</taxon>
        <taxon>Asteroideae</taxon>
        <taxon>Anthemideae</taxon>
        <taxon>Artemisiinae</taxon>
        <taxon>Artemisia</taxon>
    </lineage>
</organism>
<gene>
    <name evidence="2" type="ORF">CTI12_AA073270</name>
</gene>
<accession>A0A2U1Q4Y0</accession>
<reference evidence="2 3" key="1">
    <citation type="journal article" date="2018" name="Mol. Plant">
        <title>The genome of Artemisia annua provides insight into the evolution of Asteraceae family and artemisinin biosynthesis.</title>
        <authorList>
            <person name="Shen Q."/>
            <person name="Zhang L."/>
            <person name="Liao Z."/>
            <person name="Wang S."/>
            <person name="Yan T."/>
            <person name="Shi P."/>
            <person name="Liu M."/>
            <person name="Fu X."/>
            <person name="Pan Q."/>
            <person name="Wang Y."/>
            <person name="Lv Z."/>
            <person name="Lu X."/>
            <person name="Zhang F."/>
            <person name="Jiang W."/>
            <person name="Ma Y."/>
            <person name="Chen M."/>
            <person name="Hao X."/>
            <person name="Li L."/>
            <person name="Tang Y."/>
            <person name="Lv G."/>
            <person name="Zhou Y."/>
            <person name="Sun X."/>
            <person name="Brodelius P.E."/>
            <person name="Rose J.K.C."/>
            <person name="Tang K."/>
        </authorList>
    </citation>
    <scope>NUCLEOTIDE SEQUENCE [LARGE SCALE GENOMIC DNA]</scope>
    <source>
        <strain evidence="3">cv. Huhao1</strain>
        <tissue evidence="2">Leaf</tissue>
    </source>
</reference>
<evidence type="ECO:0000256" key="1">
    <source>
        <dbReference type="SAM" id="MobiDB-lite"/>
    </source>
</evidence>
<dbReference type="EMBL" id="PKPP01000414">
    <property type="protein sequence ID" value="PWA93055.1"/>
    <property type="molecule type" value="Genomic_DNA"/>
</dbReference>
<keyword evidence="3" id="KW-1185">Reference proteome</keyword>
<feature type="region of interest" description="Disordered" evidence="1">
    <location>
        <begin position="15"/>
        <end position="54"/>
    </location>
</feature>
<feature type="compositionally biased region" description="Low complexity" evidence="1">
    <location>
        <begin position="28"/>
        <end position="40"/>
    </location>
</feature>
<dbReference type="PANTHER" id="PTHR34364">
    <property type="entry name" value="WAS/WASL-INTERACTING FAMILY PROTEIN"/>
    <property type="match status" value="1"/>
</dbReference>
<protein>
    <submittedName>
        <fullName evidence="2">Uncharacterized protein</fullName>
    </submittedName>
</protein>
<comment type="caution">
    <text evidence="2">The sequence shown here is derived from an EMBL/GenBank/DDBJ whole genome shotgun (WGS) entry which is preliminary data.</text>
</comment>
<dbReference type="OrthoDB" id="1907935at2759"/>
<proteinExistence type="predicted"/>
<dbReference type="AlphaFoldDB" id="A0A2U1Q4Y0"/>
<dbReference type="Proteomes" id="UP000245207">
    <property type="component" value="Unassembled WGS sequence"/>
</dbReference>
<dbReference type="PANTHER" id="PTHR34364:SF1">
    <property type="entry name" value="WAS_WASL-INTERACTING FAMILY PROTEIN"/>
    <property type="match status" value="1"/>
</dbReference>
<evidence type="ECO:0000313" key="3">
    <source>
        <dbReference type="Proteomes" id="UP000245207"/>
    </source>
</evidence>
<name>A0A2U1Q4Y0_ARTAN</name>
<evidence type="ECO:0000313" key="2">
    <source>
        <dbReference type="EMBL" id="PWA93055.1"/>
    </source>
</evidence>
<dbReference type="STRING" id="35608.A0A2U1Q4Y0"/>